<evidence type="ECO:0000313" key="3">
    <source>
        <dbReference type="Proteomes" id="UP000078541"/>
    </source>
</evidence>
<keyword evidence="3" id="KW-1185">Reference proteome</keyword>
<dbReference type="EMBL" id="KQ981625">
    <property type="protein sequence ID" value="KYN39153.1"/>
    <property type="molecule type" value="Genomic_DNA"/>
</dbReference>
<reference evidence="2 3" key="1">
    <citation type="submission" date="2016-03" db="EMBL/GenBank/DDBJ databases">
        <title>Trachymyrmex septentrionalis WGS genome.</title>
        <authorList>
            <person name="Nygaard S."/>
            <person name="Hu H."/>
            <person name="Boomsma J."/>
            <person name="Zhang G."/>
        </authorList>
    </citation>
    <scope>NUCLEOTIDE SEQUENCE [LARGE SCALE GENOMIC DNA]</scope>
    <source>
        <strain evidence="2">Tsep2-gDNA-1</strain>
        <tissue evidence="2">Whole body</tissue>
    </source>
</reference>
<accession>A0A195FFJ2</accession>
<gene>
    <name evidence="2" type="ORF">ALC56_06579</name>
</gene>
<dbReference type="AlphaFoldDB" id="A0A195FFJ2"/>
<sequence length="217" mass="23746">GGREKKAPAIQRHDIGQTEFLMGRSVIHGSTKSIVYDRGASPWTPASKLSCGVHRCCSTKTIEVTTQSSSENQYLNPAEYHGVPTRCSRCPIGEGDGKARENGTERRRGGWIAGKGEGIGGSRRVQAVGGVPGLHISFVKLLIRRLGSYCILTIFFGIYQPNIEEKLHPLVSQASSWSLVTTGDDGAHVYRRHLDKKADRDDFRVIGLPNLPSSRMC</sequence>
<evidence type="ECO:0000256" key="1">
    <source>
        <dbReference type="SAM" id="MobiDB-lite"/>
    </source>
</evidence>
<evidence type="ECO:0000313" key="2">
    <source>
        <dbReference type="EMBL" id="KYN39153.1"/>
    </source>
</evidence>
<dbReference type="Proteomes" id="UP000078541">
    <property type="component" value="Unassembled WGS sequence"/>
</dbReference>
<feature type="non-terminal residue" evidence="2">
    <location>
        <position position="1"/>
    </location>
</feature>
<proteinExistence type="predicted"/>
<protein>
    <submittedName>
        <fullName evidence="2">Uncharacterized protein</fullName>
    </submittedName>
</protein>
<feature type="compositionally biased region" description="Basic and acidic residues" evidence="1">
    <location>
        <begin position="95"/>
        <end position="108"/>
    </location>
</feature>
<organism evidence="2 3">
    <name type="scientific">Trachymyrmex septentrionalis</name>
    <dbReference type="NCBI Taxonomy" id="34720"/>
    <lineage>
        <taxon>Eukaryota</taxon>
        <taxon>Metazoa</taxon>
        <taxon>Ecdysozoa</taxon>
        <taxon>Arthropoda</taxon>
        <taxon>Hexapoda</taxon>
        <taxon>Insecta</taxon>
        <taxon>Pterygota</taxon>
        <taxon>Neoptera</taxon>
        <taxon>Endopterygota</taxon>
        <taxon>Hymenoptera</taxon>
        <taxon>Apocrita</taxon>
        <taxon>Aculeata</taxon>
        <taxon>Formicoidea</taxon>
        <taxon>Formicidae</taxon>
        <taxon>Myrmicinae</taxon>
        <taxon>Trachymyrmex</taxon>
    </lineage>
</organism>
<feature type="region of interest" description="Disordered" evidence="1">
    <location>
        <begin position="94"/>
        <end position="115"/>
    </location>
</feature>
<name>A0A195FFJ2_9HYME</name>